<proteinExistence type="predicted"/>
<reference evidence="1" key="1">
    <citation type="submission" date="2014-12" db="EMBL/GenBank/DDBJ databases">
        <title>Insight into the proteome of Arion vulgaris.</title>
        <authorList>
            <person name="Aradska J."/>
            <person name="Bulat T."/>
            <person name="Smidak R."/>
            <person name="Sarate P."/>
            <person name="Gangsoo J."/>
            <person name="Sialana F."/>
            <person name="Bilban M."/>
            <person name="Lubec G."/>
        </authorList>
    </citation>
    <scope>NUCLEOTIDE SEQUENCE</scope>
    <source>
        <tissue evidence="1">Skin</tissue>
    </source>
</reference>
<evidence type="ECO:0000313" key="1">
    <source>
        <dbReference type="EMBL" id="CEK82486.1"/>
    </source>
</evidence>
<organism evidence="1">
    <name type="scientific">Arion vulgaris</name>
    <dbReference type="NCBI Taxonomy" id="1028688"/>
    <lineage>
        <taxon>Eukaryota</taxon>
        <taxon>Metazoa</taxon>
        <taxon>Spiralia</taxon>
        <taxon>Lophotrochozoa</taxon>
        <taxon>Mollusca</taxon>
        <taxon>Gastropoda</taxon>
        <taxon>Heterobranchia</taxon>
        <taxon>Euthyneura</taxon>
        <taxon>Panpulmonata</taxon>
        <taxon>Eupulmonata</taxon>
        <taxon>Stylommatophora</taxon>
        <taxon>Helicina</taxon>
        <taxon>Arionoidea</taxon>
        <taxon>Arionidae</taxon>
        <taxon>Arion</taxon>
    </lineage>
</organism>
<dbReference type="AlphaFoldDB" id="A0A0B7AR85"/>
<dbReference type="EMBL" id="HACG01035621">
    <property type="protein sequence ID" value="CEK82486.1"/>
    <property type="molecule type" value="Transcribed_RNA"/>
</dbReference>
<gene>
    <name evidence="1" type="primary">ORF131759</name>
</gene>
<accession>A0A0B7AR85</accession>
<name>A0A0B7AR85_9EUPU</name>
<protein>
    <submittedName>
        <fullName evidence="1">Uncharacterized protein</fullName>
    </submittedName>
</protein>
<sequence length="60" mass="6813">MKKFFESKTKKANITILGKESLSVMVICKEKKTAKTNRCVRHRSNISTVNVCMNTCTQTC</sequence>